<feature type="non-terminal residue" evidence="1">
    <location>
        <position position="42"/>
    </location>
</feature>
<organism evidence="1">
    <name type="scientific">Nothobranchius korthausae</name>
    <dbReference type="NCBI Taxonomy" id="1143690"/>
    <lineage>
        <taxon>Eukaryota</taxon>
        <taxon>Metazoa</taxon>
        <taxon>Chordata</taxon>
        <taxon>Craniata</taxon>
        <taxon>Vertebrata</taxon>
        <taxon>Euteleostomi</taxon>
        <taxon>Actinopterygii</taxon>
        <taxon>Neopterygii</taxon>
        <taxon>Teleostei</taxon>
        <taxon>Neoteleostei</taxon>
        <taxon>Acanthomorphata</taxon>
        <taxon>Ovalentaria</taxon>
        <taxon>Atherinomorphae</taxon>
        <taxon>Cyprinodontiformes</taxon>
        <taxon>Nothobranchiidae</taxon>
        <taxon>Nothobranchius</taxon>
    </lineage>
</organism>
<proteinExistence type="predicted"/>
<accession>A0A1A8GT02</accession>
<dbReference type="AlphaFoldDB" id="A0A1A8GT02"/>
<protein>
    <submittedName>
        <fullName evidence="1">Uncharacterized protein</fullName>
    </submittedName>
</protein>
<reference evidence="1" key="1">
    <citation type="submission" date="2016-05" db="EMBL/GenBank/DDBJ databases">
        <authorList>
            <person name="Lavstsen T."/>
            <person name="Jespersen J.S."/>
        </authorList>
    </citation>
    <scope>NUCLEOTIDE SEQUENCE</scope>
    <source>
        <tissue evidence="1">Brain</tissue>
    </source>
</reference>
<dbReference type="EMBL" id="HAEC01005457">
    <property type="protein sequence ID" value="SBQ73534.1"/>
    <property type="molecule type" value="Transcribed_RNA"/>
</dbReference>
<reference evidence="1" key="2">
    <citation type="submission" date="2016-06" db="EMBL/GenBank/DDBJ databases">
        <title>The genome of a short-lived fish provides insights into sex chromosome evolution and the genetic control of aging.</title>
        <authorList>
            <person name="Reichwald K."/>
            <person name="Felder M."/>
            <person name="Petzold A."/>
            <person name="Koch P."/>
            <person name="Groth M."/>
            <person name="Platzer M."/>
        </authorList>
    </citation>
    <scope>NUCLEOTIDE SEQUENCE</scope>
    <source>
        <tissue evidence="1">Brain</tissue>
    </source>
</reference>
<evidence type="ECO:0000313" key="1">
    <source>
        <dbReference type="EMBL" id="SBQ73534.1"/>
    </source>
</evidence>
<gene>
    <name evidence="1" type="primary">Nfu_g_1_009238</name>
</gene>
<name>A0A1A8GT02_9TELE</name>
<sequence length="42" mass="4531">LLALQLIAVKQVKSASYRAPTRSTELSSAVSGLQRAADWCQI</sequence>
<feature type="non-terminal residue" evidence="1">
    <location>
        <position position="1"/>
    </location>
</feature>